<keyword evidence="1" id="KW-0880">Kelch repeat</keyword>
<accession>A0A8H7BP16</accession>
<comment type="caution">
    <text evidence="4">The sequence shown here is derived from an EMBL/GenBank/DDBJ whole genome shotgun (WGS) entry which is preliminary data.</text>
</comment>
<dbReference type="PANTHER" id="PTHR46093">
    <property type="entry name" value="ACYL-COA-BINDING DOMAIN-CONTAINING PROTEIN 5"/>
    <property type="match status" value="1"/>
</dbReference>
<keyword evidence="2" id="KW-0677">Repeat</keyword>
<dbReference type="Pfam" id="PF24981">
    <property type="entry name" value="Beta-prop_ATRN-LZTR1"/>
    <property type="match status" value="1"/>
</dbReference>
<proteinExistence type="predicted"/>
<dbReference type="EMBL" id="JABAYA010000160">
    <property type="protein sequence ID" value="KAF7723203.1"/>
    <property type="molecule type" value="Genomic_DNA"/>
</dbReference>
<sequence>MATVHPVTAGEELRPTDHTIYGASTVTINNTIYIYGGYSDLTQLISPNDQSLMTFGGHLPVNVTSTLPPEPLRYYKYSFANNTWTPLQKTIGAPMERFWHSATLTPDKTTVYLYGGMNITGPLYDDFWQYDIERDEWTDLTTYQSTPRCGHTASMLRSVQGNKHFKLVDRDRMDAKYGYTVAELKKG</sequence>
<evidence type="ECO:0000256" key="1">
    <source>
        <dbReference type="ARBA" id="ARBA00022441"/>
    </source>
</evidence>
<dbReference type="AlphaFoldDB" id="A0A8H7BP16"/>
<name>A0A8H7BP16_9FUNG</name>
<reference evidence="4" key="1">
    <citation type="submission" date="2020-01" db="EMBL/GenBank/DDBJ databases">
        <title>Genome Sequencing of Three Apophysomyces-Like Fungal Strains Confirms a Novel Fungal Genus in the Mucoromycota with divergent Burkholderia-like Endosymbiotic Bacteria.</title>
        <authorList>
            <person name="Stajich J.E."/>
            <person name="Macias A.M."/>
            <person name="Carter-House D."/>
            <person name="Lovett B."/>
            <person name="Kasson L.R."/>
            <person name="Berry K."/>
            <person name="Grigoriev I."/>
            <person name="Chang Y."/>
            <person name="Spatafora J."/>
            <person name="Kasson M.T."/>
        </authorList>
    </citation>
    <scope>NUCLEOTIDE SEQUENCE</scope>
    <source>
        <strain evidence="4">NRRL A-21654</strain>
    </source>
</reference>
<dbReference type="OrthoDB" id="45365at2759"/>
<protein>
    <recommendedName>
        <fullName evidence="3">Attractin/MKLN-like beta-propeller domain-containing protein</fullName>
    </recommendedName>
</protein>
<dbReference type="InterPro" id="IPR015915">
    <property type="entry name" value="Kelch-typ_b-propeller"/>
</dbReference>
<dbReference type="InterPro" id="IPR056737">
    <property type="entry name" value="Beta-prop_ATRN-MKLN-like"/>
</dbReference>
<dbReference type="SUPFAM" id="SSF117281">
    <property type="entry name" value="Kelch motif"/>
    <property type="match status" value="1"/>
</dbReference>
<evidence type="ECO:0000256" key="2">
    <source>
        <dbReference type="ARBA" id="ARBA00022737"/>
    </source>
</evidence>
<evidence type="ECO:0000313" key="5">
    <source>
        <dbReference type="Proteomes" id="UP000605846"/>
    </source>
</evidence>
<feature type="domain" description="Attractin/MKLN-like beta-propeller" evidence="3">
    <location>
        <begin position="73"/>
        <end position="164"/>
    </location>
</feature>
<dbReference type="Proteomes" id="UP000605846">
    <property type="component" value="Unassembled WGS sequence"/>
</dbReference>
<dbReference type="PANTHER" id="PTHR46093:SF18">
    <property type="entry name" value="FIBRONECTIN TYPE-III DOMAIN-CONTAINING PROTEIN"/>
    <property type="match status" value="1"/>
</dbReference>
<dbReference type="Gene3D" id="2.120.10.80">
    <property type="entry name" value="Kelch-type beta propeller"/>
    <property type="match status" value="1"/>
</dbReference>
<keyword evidence="5" id="KW-1185">Reference proteome</keyword>
<organism evidence="4 5">
    <name type="scientific">Apophysomyces ossiformis</name>
    <dbReference type="NCBI Taxonomy" id="679940"/>
    <lineage>
        <taxon>Eukaryota</taxon>
        <taxon>Fungi</taxon>
        <taxon>Fungi incertae sedis</taxon>
        <taxon>Mucoromycota</taxon>
        <taxon>Mucoromycotina</taxon>
        <taxon>Mucoromycetes</taxon>
        <taxon>Mucorales</taxon>
        <taxon>Mucorineae</taxon>
        <taxon>Mucoraceae</taxon>
        <taxon>Apophysomyces</taxon>
    </lineage>
</organism>
<evidence type="ECO:0000259" key="3">
    <source>
        <dbReference type="Pfam" id="PF24981"/>
    </source>
</evidence>
<evidence type="ECO:0000313" key="4">
    <source>
        <dbReference type="EMBL" id="KAF7723203.1"/>
    </source>
</evidence>
<gene>
    <name evidence="4" type="ORF">EC973_002278</name>
</gene>